<dbReference type="InterPro" id="IPR006156">
    <property type="entry name" value="Dihydroneopterin_aldolase"/>
</dbReference>
<dbReference type="PANTHER" id="PTHR42844:SF1">
    <property type="entry name" value="DIHYDRONEOPTERIN ALDOLASE 1-RELATED"/>
    <property type="match status" value="1"/>
</dbReference>
<dbReference type="GO" id="GO:0004150">
    <property type="term" value="F:dihydroneopterin aldolase activity"/>
    <property type="evidence" value="ECO:0007669"/>
    <property type="project" value="UniProtKB-UniRule"/>
</dbReference>
<evidence type="ECO:0000256" key="3">
    <source>
        <dbReference type="ARBA" id="ARBA00005013"/>
    </source>
</evidence>
<keyword evidence="6" id="KW-0413">Isomerase</keyword>
<gene>
    <name evidence="10" type="ORF">DEU29_10783</name>
</gene>
<comment type="catalytic activity">
    <reaction evidence="1">
        <text>7,8-dihydroneopterin = 7,8-dihydromonapterin</text>
        <dbReference type="Rhea" id="RHEA:45328"/>
        <dbReference type="ChEBI" id="CHEBI:17001"/>
        <dbReference type="ChEBI" id="CHEBI:71175"/>
        <dbReference type="EC" id="5.1.99.8"/>
    </reaction>
</comment>
<dbReference type="GO" id="GO:0046656">
    <property type="term" value="P:folic acid biosynthetic process"/>
    <property type="evidence" value="ECO:0007669"/>
    <property type="project" value="UniProtKB-UniRule"/>
</dbReference>
<comment type="caution">
    <text evidence="10">The sequence shown here is derived from an EMBL/GenBank/DDBJ whole genome shotgun (WGS) entry which is preliminary data.</text>
</comment>
<keyword evidence="11" id="KW-1185">Reference proteome</keyword>
<dbReference type="Proteomes" id="UP000295531">
    <property type="component" value="Unassembled WGS sequence"/>
</dbReference>
<proteinExistence type="inferred from homology"/>
<evidence type="ECO:0000256" key="7">
    <source>
        <dbReference type="ARBA" id="ARBA00023239"/>
    </source>
</evidence>
<protein>
    <recommendedName>
        <fullName evidence="8">7,8-dihydroneopterin aldolase</fullName>
        <ecNumber evidence="8">4.1.2.25</ecNumber>
    </recommendedName>
</protein>
<evidence type="ECO:0000313" key="11">
    <source>
        <dbReference type="Proteomes" id="UP000295531"/>
    </source>
</evidence>
<evidence type="ECO:0000259" key="9">
    <source>
        <dbReference type="SMART" id="SM00905"/>
    </source>
</evidence>
<dbReference type="OrthoDB" id="9810587at2"/>
<keyword evidence="7 8" id="KW-0456">Lyase</keyword>
<dbReference type="PANTHER" id="PTHR42844">
    <property type="entry name" value="DIHYDRONEOPTERIN ALDOLASE 1-RELATED"/>
    <property type="match status" value="1"/>
</dbReference>
<dbReference type="Pfam" id="PF02152">
    <property type="entry name" value="FolB"/>
    <property type="match status" value="1"/>
</dbReference>
<evidence type="ECO:0000256" key="8">
    <source>
        <dbReference type="RuleBase" id="RU362079"/>
    </source>
</evidence>
<dbReference type="InterPro" id="IPR043133">
    <property type="entry name" value="GTP-CH-I_C/QueF"/>
</dbReference>
<dbReference type="SUPFAM" id="SSF55620">
    <property type="entry name" value="Tetrahydrobiopterin biosynthesis enzymes-like"/>
    <property type="match status" value="1"/>
</dbReference>
<dbReference type="EC" id="4.1.2.25" evidence="8"/>
<dbReference type="CDD" id="cd00534">
    <property type="entry name" value="DHNA_DHNTPE"/>
    <property type="match status" value="1"/>
</dbReference>
<evidence type="ECO:0000313" key="10">
    <source>
        <dbReference type="EMBL" id="TDP33263.1"/>
    </source>
</evidence>
<feature type="domain" description="Dihydroneopterin aldolase/epimerase" evidence="9">
    <location>
        <begin position="9"/>
        <end position="119"/>
    </location>
</feature>
<comment type="similarity">
    <text evidence="4 8">Belongs to the DHNA family.</text>
</comment>
<name>A0A4R6P7T1_9GAMM</name>
<dbReference type="Gene3D" id="3.30.1130.10">
    <property type="match status" value="1"/>
</dbReference>
<dbReference type="RefSeq" id="WP_133539577.1">
    <property type="nucleotide sequence ID" value="NZ_SNXI01000007.1"/>
</dbReference>
<dbReference type="GO" id="GO:0005737">
    <property type="term" value="C:cytoplasm"/>
    <property type="evidence" value="ECO:0007669"/>
    <property type="project" value="TreeGrafter"/>
</dbReference>
<comment type="function">
    <text evidence="8">Catalyzes the conversion of 7,8-dihydroneopterin to 6-hydroxymethyl-7,8-dihydropterin.</text>
</comment>
<evidence type="ECO:0000256" key="1">
    <source>
        <dbReference type="ARBA" id="ARBA00000693"/>
    </source>
</evidence>
<dbReference type="NCBIfam" id="TIGR00526">
    <property type="entry name" value="folB_dom"/>
    <property type="match status" value="1"/>
</dbReference>
<dbReference type="SMART" id="SM00905">
    <property type="entry name" value="FolB"/>
    <property type="match status" value="1"/>
</dbReference>
<reference evidence="10 11" key="1">
    <citation type="submission" date="2019-03" db="EMBL/GenBank/DDBJ databases">
        <title>Freshwater and sediment microbial communities from various areas in North America, analyzing microbe dynamics in response to fracking.</title>
        <authorList>
            <person name="Lamendella R."/>
        </authorList>
    </citation>
    <scope>NUCLEOTIDE SEQUENCE [LARGE SCALE GENOMIC DNA]</scope>
    <source>
        <strain evidence="10 11">18_TX</strain>
    </source>
</reference>
<dbReference type="AlphaFoldDB" id="A0A4R6P7T1"/>
<dbReference type="NCBIfam" id="TIGR00525">
    <property type="entry name" value="folB"/>
    <property type="match status" value="1"/>
</dbReference>
<dbReference type="InterPro" id="IPR006157">
    <property type="entry name" value="FolB_dom"/>
</dbReference>
<dbReference type="FunFam" id="3.30.1130.10:FF:000002">
    <property type="entry name" value="7,8-dihydroneopterin aldolase"/>
    <property type="match status" value="1"/>
</dbReference>
<comment type="pathway">
    <text evidence="3 8">Cofactor biosynthesis; tetrahydrofolate biosynthesis; 2-amino-4-hydroxy-6-hydroxymethyl-7,8-dihydropteridine diphosphate from 7,8-dihydroneopterin triphosphate: step 3/4.</text>
</comment>
<evidence type="ECO:0000256" key="2">
    <source>
        <dbReference type="ARBA" id="ARBA00001353"/>
    </source>
</evidence>
<sequence>MAISDLDWISIEGLIIDTFIGVYDWEQQQTQQLRIDVDMGWDIQAAAKTDDIAQAVDYARVSEAIVAWVTQQPRQLIETVAEGVAQLVLEQFSVSDIKVKVSKPDAVPAADNVAVTIRRSRFDSAFG</sequence>
<dbReference type="UniPathway" id="UPA00077">
    <property type="reaction ID" value="UER00154"/>
</dbReference>
<keyword evidence="5 8" id="KW-0289">Folate biosynthesis</keyword>
<dbReference type="EMBL" id="SNXI01000007">
    <property type="protein sequence ID" value="TDP33263.1"/>
    <property type="molecule type" value="Genomic_DNA"/>
</dbReference>
<accession>A0A4R6P7T1</accession>
<dbReference type="GO" id="GO:0016853">
    <property type="term" value="F:isomerase activity"/>
    <property type="evidence" value="ECO:0007669"/>
    <property type="project" value="UniProtKB-KW"/>
</dbReference>
<evidence type="ECO:0000256" key="6">
    <source>
        <dbReference type="ARBA" id="ARBA00023235"/>
    </source>
</evidence>
<comment type="catalytic activity">
    <reaction evidence="2 8">
        <text>7,8-dihydroneopterin = 6-hydroxymethyl-7,8-dihydropterin + glycolaldehyde</text>
        <dbReference type="Rhea" id="RHEA:10540"/>
        <dbReference type="ChEBI" id="CHEBI:17001"/>
        <dbReference type="ChEBI" id="CHEBI:17071"/>
        <dbReference type="ChEBI" id="CHEBI:44841"/>
        <dbReference type="EC" id="4.1.2.25"/>
    </reaction>
</comment>
<dbReference type="GO" id="GO:0046654">
    <property type="term" value="P:tetrahydrofolate biosynthetic process"/>
    <property type="evidence" value="ECO:0007669"/>
    <property type="project" value="UniProtKB-UniRule"/>
</dbReference>
<evidence type="ECO:0000256" key="5">
    <source>
        <dbReference type="ARBA" id="ARBA00022909"/>
    </source>
</evidence>
<organism evidence="10 11">
    <name type="scientific">Idiomarina aquatica</name>
    <dbReference type="NCBI Taxonomy" id="1327752"/>
    <lineage>
        <taxon>Bacteria</taxon>
        <taxon>Pseudomonadati</taxon>
        <taxon>Pseudomonadota</taxon>
        <taxon>Gammaproteobacteria</taxon>
        <taxon>Alteromonadales</taxon>
        <taxon>Idiomarinaceae</taxon>
        <taxon>Idiomarina</taxon>
    </lineage>
</organism>
<evidence type="ECO:0000256" key="4">
    <source>
        <dbReference type="ARBA" id="ARBA00005708"/>
    </source>
</evidence>